<reference evidence="2 3" key="1">
    <citation type="journal article" date="2023" name="Arcadia Sci">
        <title>De novo assembly of a long-read Amblyomma americanum tick genome.</title>
        <authorList>
            <person name="Chou S."/>
            <person name="Poskanzer K.E."/>
            <person name="Rollins M."/>
            <person name="Thuy-Boun P.S."/>
        </authorList>
    </citation>
    <scope>NUCLEOTIDE SEQUENCE [LARGE SCALE GENOMIC DNA]</scope>
    <source>
        <strain evidence="2">F_SG_1</strain>
        <tissue evidence="2">Salivary glands</tissue>
    </source>
</reference>
<keyword evidence="3" id="KW-1185">Reference proteome</keyword>
<name>A0AAQ4EAK6_AMBAM</name>
<dbReference type="Pfam" id="PF03447">
    <property type="entry name" value="NAD_binding_3"/>
    <property type="match status" value="1"/>
</dbReference>
<dbReference type="EMBL" id="JARKHS020019543">
    <property type="protein sequence ID" value="KAK8771612.1"/>
    <property type="molecule type" value="Genomic_DNA"/>
</dbReference>
<proteinExistence type="predicted"/>
<dbReference type="SUPFAM" id="SSF48726">
    <property type="entry name" value="Immunoglobulin"/>
    <property type="match status" value="1"/>
</dbReference>
<evidence type="ECO:0000259" key="1">
    <source>
        <dbReference type="Pfam" id="PF03447"/>
    </source>
</evidence>
<feature type="domain" description="Aspartate/homoserine dehydrogenase NAD-binding" evidence="1">
    <location>
        <begin position="9"/>
        <end position="110"/>
    </location>
</feature>
<dbReference type="AlphaFoldDB" id="A0AAQ4EAK6"/>
<evidence type="ECO:0000313" key="3">
    <source>
        <dbReference type="Proteomes" id="UP001321473"/>
    </source>
</evidence>
<dbReference type="GO" id="GO:0016491">
    <property type="term" value="F:oxidoreductase activity"/>
    <property type="evidence" value="ECO:0007669"/>
    <property type="project" value="InterPro"/>
</dbReference>
<dbReference type="InterPro" id="IPR005106">
    <property type="entry name" value="Asp/hSer_DH_NAD-bd"/>
</dbReference>
<comment type="caution">
    <text evidence="2">The sequence shown here is derived from an EMBL/GenBank/DDBJ whole genome shotgun (WGS) entry which is preliminary data.</text>
</comment>
<dbReference type="GO" id="GO:0050661">
    <property type="term" value="F:NADP binding"/>
    <property type="evidence" value="ECO:0007669"/>
    <property type="project" value="InterPro"/>
</dbReference>
<sequence>MRRRVGIVGFGQLGQFLAAEVQRRPETLELAFVWSRGRVLHGLPPHLVLEDLAQAASRRPDLVVEVAHPSLVRLHGEQLLRHCDLLVGSPTAFAEPDTEGRLRAAATRHGLFVPCGALWGLHDIRALADRGQLVELTVTMTKHPSALRLADAEMRVRCDRAAAAGGAAVTLYDGRSRPVGDTVTLWLRSSGSGVGRVSWRRRYRALDASRGDAVVELRPETAPWNVAMGAGELRISPITDSDLEPNSWEATAGPLGNLSFRLELLPVDLGPVFRGDQLTVNLEHFLTLPLESLHFRWDWDYQPLATNMRVSRSGRSLRITGLRRSQGGLLACSVYSSTGLLVARRRFRLREPIEEPLPELQSPFQLQGRVKRHADRPPDSSDSRLLAPCSRHTQCGLHASCRSRYCVCGAGYLGNGLFCWEAAAAASADGG</sequence>
<dbReference type="Gene3D" id="3.40.50.720">
    <property type="entry name" value="NAD(P)-binding Rossmann-like Domain"/>
    <property type="match status" value="1"/>
</dbReference>
<dbReference type="PANTHER" id="PTHR31873">
    <property type="entry name" value="L-ASPARTATE DEHYDROGENASE-RELATED"/>
    <property type="match status" value="1"/>
</dbReference>
<dbReference type="SUPFAM" id="SSF51735">
    <property type="entry name" value="NAD(P)-binding Rossmann-fold domains"/>
    <property type="match status" value="1"/>
</dbReference>
<gene>
    <name evidence="2" type="ORF">V5799_025149</name>
</gene>
<dbReference type="InterPro" id="IPR036291">
    <property type="entry name" value="NAD(P)-bd_dom_sf"/>
</dbReference>
<dbReference type="Gene3D" id="3.30.360.10">
    <property type="entry name" value="Dihydrodipicolinate Reductase, domain 2"/>
    <property type="match status" value="1"/>
</dbReference>
<organism evidence="2 3">
    <name type="scientific">Amblyomma americanum</name>
    <name type="common">Lone star tick</name>
    <dbReference type="NCBI Taxonomy" id="6943"/>
    <lineage>
        <taxon>Eukaryota</taxon>
        <taxon>Metazoa</taxon>
        <taxon>Ecdysozoa</taxon>
        <taxon>Arthropoda</taxon>
        <taxon>Chelicerata</taxon>
        <taxon>Arachnida</taxon>
        <taxon>Acari</taxon>
        <taxon>Parasitiformes</taxon>
        <taxon>Ixodida</taxon>
        <taxon>Ixodoidea</taxon>
        <taxon>Ixodidae</taxon>
        <taxon>Amblyomminae</taxon>
        <taxon>Amblyomma</taxon>
    </lineage>
</organism>
<evidence type="ECO:0000313" key="2">
    <source>
        <dbReference type="EMBL" id="KAK8771612.1"/>
    </source>
</evidence>
<protein>
    <recommendedName>
        <fullName evidence="1">Aspartate/homoserine dehydrogenase NAD-binding domain-containing protein</fullName>
    </recommendedName>
</protein>
<dbReference type="PANTHER" id="PTHR31873:SF6">
    <property type="entry name" value="ASPARTATE DEHYDROGENASE DOMAIN-CONTAINING PROTEIN"/>
    <property type="match status" value="1"/>
</dbReference>
<dbReference type="Proteomes" id="UP001321473">
    <property type="component" value="Unassembled WGS sequence"/>
</dbReference>
<dbReference type="InterPro" id="IPR036179">
    <property type="entry name" value="Ig-like_dom_sf"/>
</dbReference>
<accession>A0AAQ4EAK6</accession>